<protein>
    <submittedName>
        <fullName evidence="1">Flagellar protein FhlB</fullName>
    </submittedName>
</protein>
<dbReference type="SUPFAM" id="SSF160544">
    <property type="entry name" value="EscU C-terminal domain-like"/>
    <property type="match status" value="1"/>
</dbReference>
<dbReference type="GO" id="GO:0009306">
    <property type="term" value="P:protein secretion"/>
    <property type="evidence" value="ECO:0007669"/>
    <property type="project" value="InterPro"/>
</dbReference>
<dbReference type="PANTHER" id="PTHR30531:SF12">
    <property type="entry name" value="FLAGELLAR BIOSYNTHETIC PROTEIN FLHB"/>
    <property type="match status" value="1"/>
</dbReference>
<dbReference type="InterPro" id="IPR029025">
    <property type="entry name" value="T3SS_substrate_exporter_C"/>
</dbReference>
<reference evidence="1" key="1">
    <citation type="submission" date="2018-07" db="EMBL/GenBank/DDBJ databases">
        <authorList>
            <person name="Quirk P.G."/>
            <person name="Krulwich T.A."/>
        </authorList>
    </citation>
    <scope>NUCLEOTIDE SEQUENCE</scope>
</reference>
<dbReference type="AlphaFoldDB" id="A0A380THZ1"/>
<evidence type="ECO:0000313" key="1">
    <source>
        <dbReference type="EMBL" id="SUS07321.1"/>
    </source>
</evidence>
<dbReference type="Gene3D" id="3.40.1690.10">
    <property type="entry name" value="secretion proteins EscU"/>
    <property type="match status" value="1"/>
</dbReference>
<sequence length="110" mass="11597">MSDDTAAPAAEKIRSDRPMAAALRYRAGEDWAPKVVAAGRGEVAERIIALAALNDVPVREDPDLMAMLDAIEVGAEIPPEAFAAVAEILVYLFRANATLGGQAARPQPEA</sequence>
<dbReference type="EMBL" id="UIDG01000348">
    <property type="protein sequence ID" value="SUS07321.1"/>
    <property type="molecule type" value="Genomic_DNA"/>
</dbReference>
<accession>A0A380THZ1</accession>
<keyword evidence="1" id="KW-0966">Cell projection</keyword>
<proteinExistence type="predicted"/>
<dbReference type="Pfam" id="PF01312">
    <property type="entry name" value="Bac_export_2"/>
    <property type="match status" value="1"/>
</dbReference>
<name>A0A380THZ1_9ZZZZ</name>
<keyword evidence="1" id="KW-0969">Cilium</keyword>
<dbReference type="GO" id="GO:0005886">
    <property type="term" value="C:plasma membrane"/>
    <property type="evidence" value="ECO:0007669"/>
    <property type="project" value="TreeGrafter"/>
</dbReference>
<organism evidence="1">
    <name type="scientific">metagenome</name>
    <dbReference type="NCBI Taxonomy" id="256318"/>
    <lineage>
        <taxon>unclassified sequences</taxon>
        <taxon>metagenomes</taxon>
    </lineage>
</organism>
<dbReference type="InterPro" id="IPR006135">
    <property type="entry name" value="T3SS_substrate_exporter"/>
</dbReference>
<keyword evidence="1" id="KW-0282">Flagellum</keyword>
<gene>
    <name evidence="1" type="ORF">DF3PB_4110007</name>
</gene>
<dbReference type="PANTHER" id="PTHR30531">
    <property type="entry name" value="FLAGELLAR BIOSYNTHETIC PROTEIN FLHB"/>
    <property type="match status" value="1"/>
</dbReference>